<feature type="domain" description="Ig-like" evidence="4">
    <location>
        <begin position="20"/>
        <end position="120"/>
    </location>
</feature>
<dbReference type="Gene3D" id="2.60.40.10">
    <property type="entry name" value="Immunoglobulins"/>
    <property type="match status" value="1"/>
</dbReference>
<name>A0A670K1Q5_PODMU</name>
<reference evidence="5" key="2">
    <citation type="submission" date="2025-08" db="UniProtKB">
        <authorList>
            <consortium name="Ensembl"/>
        </authorList>
    </citation>
    <scope>IDENTIFICATION</scope>
</reference>
<organism evidence="5 6">
    <name type="scientific">Podarcis muralis</name>
    <name type="common">Wall lizard</name>
    <name type="synonym">Lacerta muralis</name>
    <dbReference type="NCBI Taxonomy" id="64176"/>
    <lineage>
        <taxon>Eukaryota</taxon>
        <taxon>Metazoa</taxon>
        <taxon>Chordata</taxon>
        <taxon>Craniata</taxon>
        <taxon>Vertebrata</taxon>
        <taxon>Euteleostomi</taxon>
        <taxon>Lepidosauria</taxon>
        <taxon>Squamata</taxon>
        <taxon>Bifurcata</taxon>
        <taxon>Unidentata</taxon>
        <taxon>Episquamata</taxon>
        <taxon>Laterata</taxon>
        <taxon>Lacertibaenia</taxon>
        <taxon>Lacertidae</taxon>
        <taxon>Podarcis</taxon>
    </lineage>
</organism>
<keyword evidence="2" id="KW-1064">Adaptive immunity</keyword>
<dbReference type="Ensembl" id="ENSPMRT00000033378.1">
    <property type="protein sequence ID" value="ENSPMRP00000031463.1"/>
    <property type="gene ID" value="ENSPMRG00000020391.1"/>
</dbReference>
<evidence type="ECO:0000256" key="3">
    <source>
        <dbReference type="ARBA" id="ARBA00043265"/>
    </source>
</evidence>
<evidence type="ECO:0000313" key="6">
    <source>
        <dbReference type="Proteomes" id="UP000472272"/>
    </source>
</evidence>
<proteinExistence type="predicted"/>
<dbReference type="InterPro" id="IPR013783">
    <property type="entry name" value="Ig-like_fold"/>
</dbReference>
<dbReference type="SUPFAM" id="SSF48726">
    <property type="entry name" value="Immunoglobulin"/>
    <property type="match status" value="1"/>
</dbReference>
<dbReference type="PANTHER" id="PTHR23266">
    <property type="entry name" value="IMMUNOGLOBULIN HEAVY CHAIN"/>
    <property type="match status" value="1"/>
</dbReference>
<dbReference type="GO" id="GO:0019814">
    <property type="term" value="C:immunoglobulin complex"/>
    <property type="evidence" value="ECO:0007669"/>
    <property type="project" value="UniProtKB-KW"/>
</dbReference>
<keyword evidence="1" id="KW-0391">Immunity</keyword>
<dbReference type="OMA" id="YDINNHH"/>
<keyword evidence="6" id="KW-1185">Reference proteome</keyword>
<dbReference type="PROSITE" id="PS50835">
    <property type="entry name" value="IG_LIKE"/>
    <property type="match status" value="1"/>
</dbReference>
<dbReference type="InterPro" id="IPR007110">
    <property type="entry name" value="Ig-like_dom"/>
</dbReference>
<dbReference type="GO" id="GO:0005576">
    <property type="term" value="C:extracellular region"/>
    <property type="evidence" value="ECO:0007669"/>
    <property type="project" value="UniProtKB-ARBA"/>
</dbReference>
<accession>A0A670K1Q5</accession>
<dbReference type="GeneTree" id="ENSGT00960000190006"/>
<evidence type="ECO:0000313" key="5">
    <source>
        <dbReference type="Ensembl" id="ENSPMRP00000031463.1"/>
    </source>
</evidence>
<dbReference type="InterPro" id="IPR050199">
    <property type="entry name" value="IgHV"/>
</dbReference>
<dbReference type="AlphaFoldDB" id="A0A670K1Q5"/>
<dbReference type="Proteomes" id="UP000472272">
    <property type="component" value="Chromosome 13"/>
</dbReference>
<evidence type="ECO:0000256" key="2">
    <source>
        <dbReference type="ARBA" id="ARBA00023130"/>
    </source>
</evidence>
<evidence type="ECO:0000256" key="1">
    <source>
        <dbReference type="ARBA" id="ARBA00022859"/>
    </source>
</evidence>
<protein>
    <recommendedName>
        <fullName evidence="4">Ig-like domain-containing protein</fullName>
    </recommendedName>
</protein>
<dbReference type="GO" id="GO:0002250">
    <property type="term" value="P:adaptive immune response"/>
    <property type="evidence" value="ECO:0007669"/>
    <property type="project" value="UniProtKB-KW"/>
</dbReference>
<dbReference type="SMART" id="SM00406">
    <property type="entry name" value="IGv"/>
    <property type="match status" value="1"/>
</dbReference>
<evidence type="ECO:0000259" key="4">
    <source>
        <dbReference type="PROSITE" id="PS50835"/>
    </source>
</evidence>
<dbReference type="InterPro" id="IPR036179">
    <property type="entry name" value="Ig-like_dom_sf"/>
</dbReference>
<dbReference type="Pfam" id="PF07686">
    <property type="entry name" value="V-set"/>
    <property type="match status" value="1"/>
</dbReference>
<dbReference type="InterPro" id="IPR013106">
    <property type="entry name" value="Ig_V-set"/>
</dbReference>
<keyword evidence="3" id="KW-1280">Immunoglobulin</keyword>
<reference evidence="5" key="3">
    <citation type="submission" date="2025-09" db="UniProtKB">
        <authorList>
            <consortium name="Ensembl"/>
        </authorList>
    </citation>
    <scope>IDENTIFICATION</scope>
</reference>
<sequence length="120" mass="12813">MEDVLFHHLLCCASFVESSGSVTLTQPKSVMASPGGSVMLDCVVSGYNIDDNHMYWFRQPPGKGLVIIAGFRTGYTADIANEFKGRVTPSTSGSTAKLAMSALTVSDACVYYCARSATLM</sequence>
<reference evidence="5 6" key="1">
    <citation type="journal article" date="2019" name="Proc. Natl. Acad. Sci. U.S.A.">
        <title>Regulatory changes in pterin and carotenoid genes underlie balanced color polymorphisms in the wall lizard.</title>
        <authorList>
            <person name="Andrade P."/>
            <person name="Pinho C."/>
            <person name="Perez I de Lanuza G."/>
            <person name="Afonso S."/>
            <person name="Brejcha J."/>
            <person name="Rubin C.J."/>
            <person name="Wallerman O."/>
            <person name="Pereira P."/>
            <person name="Sabatino S.J."/>
            <person name="Bellati A."/>
            <person name="Pellitteri-Rosa D."/>
            <person name="Bosakova Z."/>
            <person name="Bunikis I."/>
            <person name="Carretero M.A."/>
            <person name="Feiner N."/>
            <person name="Marsik P."/>
            <person name="Pauperio F."/>
            <person name="Salvi D."/>
            <person name="Soler L."/>
            <person name="While G.M."/>
            <person name="Uller T."/>
            <person name="Font E."/>
            <person name="Andersson L."/>
            <person name="Carneiro M."/>
        </authorList>
    </citation>
    <scope>NUCLEOTIDE SEQUENCE</scope>
</reference>